<evidence type="ECO:0000256" key="1">
    <source>
        <dbReference type="SAM" id="MobiDB-lite"/>
    </source>
</evidence>
<evidence type="ECO:0000313" key="3">
    <source>
        <dbReference type="Proteomes" id="UP000886998"/>
    </source>
</evidence>
<keyword evidence="3" id="KW-1185">Reference proteome</keyword>
<dbReference type="AlphaFoldDB" id="A0A8X6Y1J6"/>
<evidence type="ECO:0000313" key="2">
    <source>
        <dbReference type="EMBL" id="GFY62518.1"/>
    </source>
</evidence>
<proteinExistence type="predicted"/>
<accession>A0A8X6Y1J6</accession>
<dbReference type="OrthoDB" id="10551213at2759"/>
<reference evidence="2" key="1">
    <citation type="submission" date="2020-08" db="EMBL/GenBank/DDBJ databases">
        <title>Multicomponent nature underlies the extraordinary mechanical properties of spider dragline silk.</title>
        <authorList>
            <person name="Kono N."/>
            <person name="Nakamura H."/>
            <person name="Mori M."/>
            <person name="Yoshida Y."/>
            <person name="Ohtoshi R."/>
            <person name="Malay A.D."/>
            <person name="Moran D.A.P."/>
            <person name="Tomita M."/>
            <person name="Numata K."/>
            <person name="Arakawa K."/>
        </authorList>
    </citation>
    <scope>NUCLEOTIDE SEQUENCE</scope>
</reference>
<comment type="caution">
    <text evidence="2">The sequence shown here is derived from an EMBL/GenBank/DDBJ whole genome shotgun (WGS) entry which is preliminary data.</text>
</comment>
<dbReference type="EMBL" id="BMAV01014246">
    <property type="protein sequence ID" value="GFY62518.1"/>
    <property type="molecule type" value="Genomic_DNA"/>
</dbReference>
<feature type="region of interest" description="Disordered" evidence="1">
    <location>
        <begin position="116"/>
        <end position="137"/>
    </location>
</feature>
<dbReference type="Proteomes" id="UP000886998">
    <property type="component" value="Unassembled WGS sequence"/>
</dbReference>
<name>A0A8X6Y1J6_9ARAC</name>
<gene>
    <name evidence="2" type="ORF">TNIN_173251</name>
</gene>
<sequence length="194" mass="21933">MKFAHGNRIRRDAFSYRGGELELMVRDRAISERHFKKKRCGLSFLFPVFFSVRTNSGDGGRGKLFFEKGKKKSRRESYFPNLHSWRDAGPNASCREINLHFHAKHGHHWPGISLKSNQGGGQCHQSTNPVTSGPPRIPSKPFILPNHSRADDRFPKYTAAPLPQKVTGYVISMRTGGLKQKVFLYEGVRLVAVG</sequence>
<protein>
    <submittedName>
        <fullName evidence="2">Uncharacterized protein</fullName>
    </submittedName>
</protein>
<organism evidence="2 3">
    <name type="scientific">Trichonephila inaurata madagascariensis</name>
    <dbReference type="NCBI Taxonomy" id="2747483"/>
    <lineage>
        <taxon>Eukaryota</taxon>
        <taxon>Metazoa</taxon>
        <taxon>Ecdysozoa</taxon>
        <taxon>Arthropoda</taxon>
        <taxon>Chelicerata</taxon>
        <taxon>Arachnida</taxon>
        <taxon>Araneae</taxon>
        <taxon>Araneomorphae</taxon>
        <taxon>Entelegynae</taxon>
        <taxon>Araneoidea</taxon>
        <taxon>Nephilidae</taxon>
        <taxon>Trichonephila</taxon>
        <taxon>Trichonephila inaurata</taxon>
    </lineage>
</organism>